<dbReference type="PANTHER" id="PTHR19328:SF75">
    <property type="entry name" value="ALDOSE SUGAR DEHYDROGENASE YLII"/>
    <property type="match status" value="1"/>
</dbReference>
<evidence type="ECO:0000313" key="2">
    <source>
        <dbReference type="EMBL" id="CAB4576607.1"/>
    </source>
</evidence>
<dbReference type="InterPro" id="IPR012938">
    <property type="entry name" value="Glc/Sorbosone_DH"/>
</dbReference>
<dbReference type="AlphaFoldDB" id="A0A6J6EKI7"/>
<name>A0A6J6EKI7_9ZZZZ</name>
<dbReference type="Pfam" id="PF07995">
    <property type="entry name" value="GSDH"/>
    <property type="match status" value="1"/>
</dbReference>
<dbReference type="Gene3D" id="2.120.10.30">
    <property type="entry name" value="TolB, C-terminal domain"/>
    <property type="match status" value="1"/>
</dbReference>
<dbReference type="PANTHER" id="PTHR19328">
    <property type="entry name" value="HEDGEHOG-INTERACTING PROTEIN"/>
    <property type="match status" value="1"/>
</dbReference>
<protein>
    <submittedName>
        <fullName evidence="2">Unannotated protein</fullName>
    </submittedName>
</protein>
<dbReference type="PROSITE" id="PS51257">
    <property type="entry name" value="PROKAR_LIPOPROTEIN"/>
    <property type="match status" value="1"/>
</dbReference>
<evidence type="ECO:0000259" key="1">
    <source>
        <dbReference type="Pfam" id="PF07995"/>
    </source>
</evidence>
<dbReference type="SUPFAM" id="SSF50952">
    <property type="entry name" value="Soluble quinoprotein glucose dehydrogenase"/>
    <property type="match status" value="1"/>
</dbReference>
<dbReference type="EMBL" id="CAEZTG010000164">
    <property type="protein sequence ID" value="CAB4576607.1"/>
    <property type="molecule type" value="Genomic_DNA"/>
</dbReference>
<reference evidence="2" key="1">
    <citation type="submission" date="2020-05" db="EMBL/GenBank/DDBJ databases">
        <authorList>
            <person name="Chiriac C."/>
            <person name="Salcher M."/>
            <person name="Ghai R."/>
            <person name="Kavagutti S V."/>
        </authorList>
    </citation>
    <scope>NUCLEOTIDE SEQUENCE</scope>
</reference>
<gene>
    <name evidence="2" type="ORF">UFOPK1603_01483</name>
</gene>
<organism evidence="2">
    <name type="scientific">freshwater metagenome</name>
    <dbReference type="NCBI Taxonomy" id="449393"/>
    <lineage>
        <taxon>unclassified sequences</taxon>
        <taxon>metagenomes</taxon>
        <taxon>ecological metagenomes</taxon>
    </lineage>
</organism>
<dbReference type="InterPro" id="IPR011041">
    <property type="entry name" value="Quinoprot_gluc/sorb_DH_b-prop"/>
</dbReference>
<proteinExistence type="predicted"/>
<sequence length="382" mass="40471">MKSSSRYAFILIVCMSFAVTAACGSTQSSNLAQESAISRSVTTELVAAIDAPTAFAIRPGEPSSIIYVASQKGEISRVDLATNTVSEFASFRGQTTGTGERGLLGLAFSRDGKEFFAHFTDLDGNTNIVAIEIRNGVPDLTTTRMLLFVEQPYSNHNGGQLLVDAAGNLLIGLGDGGASGDPLGNGQNPSSLLGKILRITPTPPGSTTPYLIPSDNPFAQSDSVEPEIAFIGLRNPWRFSVDPTTGDFWIADVGQDSKEEINRVSRSELGANFGWNIREGTEAFSGSTVATLTDPVHEWDNLGGSSAIGGFVYRGSAIKELQGKYLFADFAESGIFVFDPISKETTFVDLPINKIVGFGADANGEIFLLSLSSGVFALLPAQ</sequence>
<accession>A0A6J6EKI7</accession>
<dbReference type="InterPro" id="IPR011042">
    <property type="entry name" value="6-blade_b-propeller_TolB-like"/>
</dbReference>
<feature type="domain" description="Glucose/Sorbosone dehydrogenase" evidence="1">
    <location>
        <begin position="66"/>
        <end position="339"/>
    </location>
</feature>